<name>A0A6C0BE46_9ZZZZ</name>
<dbReference type="AlphaFoldDB" id="A0A6C0BE46"/>
<accession>A0A6C0BE46</accession>
<sequence length="139" mass="15372">MDTENKLLSLSILASKNKKDIHSVTPTEIILTEQNSVISSDIQPTSGTVYTAAFTCQFIRLPDASKFENPGFRIVIFCPSNQIEINMASESSTDVVTFNGSTYITPTNFILQNRGFVQLVWISSGWLVLNSYGLSVRSN</sequence>
<dbReference type="EMBL" id="MN739120">
    <property type="protein sequence ID" value="QHS89859.1"/>
    <property type="molecule type" value="Genomic_DNA"/>
</dbReference>
<proteinExistence type="predicted"/>
<organism evidence="1">
    <name type="scientific">viral metagenome</name>
    <dbReference type="NCBI Taxonomy" id="1070528"/>
    <lineage>
        <taxon>unclassified sequences</taxon>
        <taxon>metagenomes</taxon>
        <taxon>organismal metagenomes</taxon>
    </lineage>
</organism>
<evidence type="ECO:0000313" key="1">
    <source>
        <dbReference type="EMBL" id="QHS89859.1"/>
    </source>
</evidence>
<reference evidence="1" key="1">
    <citation type="journal article" date="2020" name="Nature">
        <title>Giant virus diversity and host interactions through global metagenomics.</title>
        <authorList>
            <person name="Schulz F."/>
            <person name="Roux S."/>
            <person name="Paez-Espino D."/>
            <person name="Jungbluth S."/>
            <person name="Walsh D.A."/>
            <person name="Denef V.J."/>
            <person name="McMahon K.D."/>
            <person name="Konstantinidis K.T."/>
            <person name="Eloe-Fadrosh E.A."/>
            <person name="Kyrpides N.C."/>
            <person name="Woyke T."/>
        </authorList>
    </citation>
    <scope>NUCLEOTIDE SEQUENCE</scope>
    <source>
        <strain evidence="1">GVMAG-M-3300010160-4</strain>
    </source>
</reference>
<protein>
    <submittedName>
        <fullName evidence="1">Uncharacterized protein</fullName>
    </submittedName>
</protein>